<name>A0A6I4IC09_9SPHI</name>
<dbReference type="Gene3D" id="1.25.40.20">
    <property type="entry name" value="Ankyrin repeat-containing domain"/>
    <property type="match status" value="2"/>
</dbReference>
<dbReference type="PANTHER" id="PTHR24198:SF165">
    <property type="entry name" value="ANKYRIN REPEAT-CONTAINING PROTEIN-RELATED"/>
    <property type="match status" value="1"/>
</dbReference>
<dbReference type="RefSeq" id="WP_157543067.1">
    <property type="nucleotide sequence ID" value="NZ_WQLA01000007.1"/>
</dbReference>
<dbReference type="AlphaFoldDB" id="A0A6I4IC09"/>
<evidence type="ECO:0000256" key="2">
    <source>
        <dbReference type="ARBA" id="ARBA00023043"/>
    </source>
</evidence>
<evidence type="ECO:0000256" key="3">
    <source>
        <dbReference type="PROSITE-ProRule" id="PRU00023"/>
    </source>
</evidence>
<dbReference type="GO" id="GO:0005737">
    <property type="term" value="C:cytoplasm"/>
    <property type="evidence" value="ECO:0007669"/>
    <property type="project" value="TreeGrafter"/>
</dbReference>
<evidence type="ECO:0000313" key="5">
    <source>
        <dbReference type="Proteomes" id="UP000434850"/>
    </source>
</evidence>
<dbReference type="SMART" id="SM00248">
    <property type="entry name" value="ANK"/>
    <property type="match status" value="4"/>
</dbReference>
<sequence length="214" mass="23578">MGQLEYLITTDDIYNLNLLLKKNPELAKSVADEDISPLMLSCYYKKPDVTNVLLKYLDEIDIFDAAAAGKFDVLAYQIYNNADLIHEYNADGFTPLALACYFGHYEAARYLIFKGAKPNQPIAGASGICPIHLAVAGNHTDVVQMLIEHNVQINTQHDTGITPLHYAARNGNLEMLVVLLENGADVSIRMEDGKLAADLARENGHEEIASILSL</sequence>
<proteinExistence type="predicted"/>
<dbReference type="PROSITE" id="PS50088">
    <property type="entry name" value="ANK_REPEAT"/>
    <property type="match status" value="3"/>
</dbReference>
<dbReference type="InterPro" id="IPR002110">
    <property type="entry name" value="Ankyrin_rpt"/>
</dbReference>
<reference evidence="4 5" key="1">
    <citation type="submission" date="2019-12" db="EMBL/GenBank/DDBJ databases">
        <title>Mucilaginibacter sp. HME9299 genome sequencing and assembly.</title>
        <authorList>
            <person name="Kang H."/>
            <person name="Kim H."/>
            <person name="Joh K."/>
        </authorList>
    </citation>
    <scope>NUCLEOTIDE SEQUENCE [LARGE SCALE GENOMIC DNA]</scope>
    <source>
        <strain evidence="4 5">HME9299</strain>
    </source>
</reference>
<dbReference type="PROSITE" id="PS50297">
    <property type="entry name" value="ANK_REP_REGION"/>
    <property type="match status" value="3"/>
</dbReference>
<dbReference type="OrthoDB" id="5657095at2"/>
<dbReference type="PRINTS" id="PR01415">
    <property type="entry name" value="ANKYRIN"/>
</dbReference>
<dbReference type="Pfam" id="PF12796">
    <property type="entry name" value="Ank_2"/>
    <property type="match status" value="2"/>
</dbReference>
<feature type="repeat" description="ANK" evidence="3">
    <location>
        <begin position="91"/>
        <end position="119"/>
    </location>
</feature>
<dbReference type="PANTHER" id="PTHR24198">
    <property type="entry name" value="ANKYRIN REPEAT AND PROTEIN KINASE DOMAIN-CONTAINING PROTEIN"/>
    <property type="match status" value="1"/>
</dbReference>
<organism evidence="4 5">
    <name type="scientific">Mucilaginibacter aquatilis</name>
    <dbReference type="NCBI Taxonomy" id="1517760"/>
    <lineage>
        <taxon>Bacteria</taxon>
        <taxon>Pseudomonadati</taxon>
        <taxon>Bacteroidota</taxon>
        <taxon>Sphingobacteriia</taxon>
        <taxon>Sphingobacteriales</taxon>
        <taxon>Sphingobacteriaceae</taxon>
        <taxon>Mucilaginibacter</taxon>
    </lineage>
</organism>
<evidence type="ECO:0000256" key="1">
    <source>
        <dbReference type="ARBA" id="ARBA00022737"/>
    </source>
</evidence>
<feature type="repeat" description="ANK" evidence="3">
    <location>
        <begin position="126"/>
        <end position="158"/>
    </location>
</feature>
<dbReference type="SUPFAM" id="SSF48403">
    <property type="entry name" value="Ankyrin repeat"/>
    <property type="match status" value="1"/>
</dbReference>
<dbReference type="Proteomes" id="UP000434850">
    <property type="component" value="Unassembled WGS sequence"/>
</dbReference>
<evidence type="ECO:0000313" key="4">
    <source>
        <dbReference type="EMBL" id="MVN92751.1"/>
    </source>
</evidence>
<keyword evidence="5" id="KW-1185">Reference proteome</keyword>
<keyword evidence="2 3" id="KW-0040">ANK repeat</keyword>
<dbReference type="InterPro" id="IPR036770">
    <property type="entry name" value="Ankyrin_rpt-contain_sf"/>
</dbReference>
<gene>
    <name evidence="4" type="ORF">GO816_16570</name>
</gene>
<dbReference type="EMBL" id="WQLA01000007">
    <property type="protein sequence ID" value="MVN92751.1"/>
    <property type="molecule type" value="Genomic_DNA"/>
</dbReference>
<protein>
    <submittedName>
        <fullName evidence="4">Uncharacterized protein</fullName>
    </submittedName>
</protein>
<keyword evidence="1" id="KW-0677">Repeat</keyword>
<feature type="repeat" description="ANK" evidence="3">
    <location>
        <begin position="159"/>
        <end position="191"/>
    </location>
</feature>
<accession>A0A6I4IC09</accession>
<comment type="caution">
    <text evidence="4">The sequence shown here is derived from an EMBL/GenBank/DDBJ whole genome shotgun (WGS) entry which is preliminary data.</text>
</comment>